<protein>
    <submittedName>
        <fullName evidence="1">XRE family transcriptional regulator</fullName>
    </submittedName>
</protein>
<dbReference type="EMBL" id="JABTDW010000001">
    <property type="protein sequence ID" value="NSB14105.1"/>
    <property type="molecule type" value="Genomic_DNA"/>
</dbReference>
<dbReference type="EMBL" id="JABAGV010000041">
    <property type="protein sequence ID" value="MBC2476040.1"/>
    <property type="molecule type" value="Genomic_DNA"/>
</dbReference>
<organism evidence="4 5">
    <name type="scientific">Clostridium beijerinckii</name>
    <name type="common">Clostridium MP</name>
    <dbReference type="NCBI Taxonomy" id="1520"/>
    <lineage>
        <taxon>Bacteria</taxon>
        <taxon>Bacillati</taxon>
        <taxon>Bacillota</taxon>
        <taxon>Clostridia</taxon>
        <taxon>Eubacteriales</taxon>
        <taxon>Clostridiaceae</taxon>
        <taxon>Clostridium</taxon>
    </lineage>
</organism>
<reference evidence="3" key="4">
    <citation type="submission" date="2020-06" db="EMBL/GenBank/DDBJ databases">
        <title>Genomic insights into acetone-butanol-ethanol (ABE) fermentation by sequencing solventogenic clostridia strains.</title>
        <authorList>
            <person name="Brown S."/>
        </authorList>
    </citation>
    <scope>NUCLEOTIDE SEQUENCE</scope>
    <source>
        <strain evidence="3">DJ123</strain>
    </source>
</reference>
<dbReference type="GeneID" id="66346130"/>
<name>A0A1S8P535_CLOBE</name>
<reference evidence="4 5" key="1">
    <citation type="submission" date="2016-05" db="EMBL/GenBank/DDBJ databases">
        <title>Microbial solvent formation.</title>
        <authorList>
            <person name="Poehlein A."/>
            <person name="Montoya Solano J.D."/>
            <person name="Flitsch S."/>
            <person name="Krabben P."/>
            <person name="Duerre P."/>
            <person name="Daniel R."/>
        </authorList>
    </citation>
    <scope>NUCLEOTIDE SEQUENCE [LARGE SCALE GENOMIC DNA]</scope>
    <source>
        <strain evidence="4 5">DSM 53</strain>
    </source>
</reference>
<accession>A0A1S8P535</accession>
<evidence type="ECO:0000313" key="6">
    <source>
        <dbReference type="Proteomes" id="UP000587880"/>
    </source>
</evidence>
<dbReference type="AlphaFoldDB" id="A0A1S8P535"/>
<dbReference type="Proteomes" id="UP001194098">
    <property type="component" value="Unassembled WGS sequence"/>
</dbReference>
<evidence type="ECO:0000313" key="3">
    <source>
        <dbReference type="EMBL" id="NSB14105.1"/>
    </source>
</evidence>
<comment type="caution">
    <text evidence="4">The sequence shown here is derived from an EMBL/GenBank/DDBJ whole genome shotgun (WGS) entry which is preliminary data.</text>
</comment>
<proteinExistence type="predicted"/>
<dbReference type="Proteomes" id="UP000190973">
    <property type="component" value="Unassembled WGS sequence"/>
</dbReference>
<evidence type="ECO:0000313" key="2">
    <source>
        <dbReference type="EMBL" id="NMF07178.1"/>
    </source>
</evidence>
<reference evidence="2 6" key="3">
    <citation type="submission" date="2020-04" db="EMBL/GenBank/DDBJ databases">
        <authorList>
            <person name="Hitch T.C.A."/>
            <person name="Wylensek D."/>
            <person name="Clavel T."/>
        </authorList>
    </citation>
    <scope>NUCLEOTIDE SEQUENCE [LARGE SCALE GENOMIC DNA]</scope>
    <source>
        <strain evidence="2 6">WB01_NA02</strain>
    </source>
</reference>
<gene>
    <name evidence="3" type="ORF">BCD95_002364</name>
    <name evidence="4" type="ORF">CLBCK_47580</name>
    <name evidence="2" type="ORF">HF849_21020</name>
    <name evidence="1" type="ORF">HGI39_15310</name>
</gene>
<sequence>MNTTKESVKKFVDEQFDGNFNKCARNLDLAPSTIWRIANGNGKAGIKVITNIIKYCDDKKINYRKYIFLS</sequence>
<dbReference type="EMBL" id="JABAGD010000051">
    <property type="protein sequence ID" value="NMF07178.1"/>
    <property type="molecule type" value="Genomic_DNA"/>
</dbReference>
<dbReference type="EMBL" id="LZZI01000180">
    <property type="protein sequence ID" value="OOM53609.1"/>
    <property type="molecule type" value="Genomic_DNA"/>
</dbReference>
<evidence type="ECO:0000313" key="5">
    <source>
        <dbReference type="Proteomes" id="UP000190973"/>
    </source>
</evidence>
<dbReference type="Proteomes" id="UP000822184">
    <property type="component" value="Unassembled WGS sequence"/>
</dbReference>
<dbReference type="RefSeq" id="WP_023973792.1">
    <property type="nucleotide sequence ID" value="NZ_BKAK01000071.1"/>
</dbReference>
<evidence type="ECO:0000313" key="1">
    <source>
        <dbReference type="EMBL" id="MBC2476040.1"/>
    </source>
</evidence>
<reference evidence="1" key="5">
    <citation type="journal article" date="2022" name="Nat. Biotechnol.">
        <title>Carbon-negative production of acetone and isopropanol by gas fermentation at industrial pilot scale.</title>
        <authorList>
            <person name="Liew F.E."/>
            <person name="Nogle R."/>
            <person name="Abdalla T."/>
            <person name="Rasor B.J."/>
            <person name="Canter C."/>
            <person name="Jensen R.O."/>
            <person name="Wang L."/>
            <person name="Strutz J."/>
            <person name="Chirania P."/>
            <person name="De Tissera S."/>
            <person name="Mueller A.P."/>
            <person name="Ruan Z."/>
            <person name="Gao A."/>
            <person name="Tran L."/>
            <person name="Engle N.L."/>
            <person name="Bromley J.C."/>
            <person name="Daniell J."/>
            <person name="Conrado R."/>
            <person name="Tschaplinski T.J."/>
            <person name="Giannone R.J."/>
            <person name="Hettich R.L."/>
            <person name="Karim A.S."/>
            <person name="Simpson S.D."/>
            <person name="Brown S.D."/>
            <person name="Leang C."/>
            <person name="Jewett M.C."/>
            <person name="Kopke M."/>
        </authorList>
    </citation>
    <scope>NUCLEOTIDE SEQUENCE</scope>
    <source>
        <strain evidence="1">DJ015</strain>
    </source>
</reference>
<dbReference type="Proteomes" id="UP000587880">
    <property type="component" value="Unassembled WGS sequence"/>
</dbReference>
<reference evidence="1" key="2">
    <citation type="submission" date="2020-04" db="EMBL/GenBank/DDBJ databases">
        <authorList>
            <person name="Brown S."/>
        </authorList>
    </citation>
    <scope>NUCLEOTIDE SEQUENCE</scope>
    <source>
        <strain evidence="1">DJ015</strain>
    </source>
</reference>
<evidence type="ECO:0000313" key="4">
    <source>
        <dbReference type="EMBL" id="OOM53609.1"/>
    </source>
</evidence>